<dbReference type="Gene3D" id="2.130.10.10">
    <property type="entry name" value="YVTN repeat-like/Quinoprotein amine dehydrogenase"/>
    <property type="match status" value="1"/>
</dbReference>
<dbReference type="SUPFAM" id="SSF50978">
    <property type="entry name" value="WD40 repeat-like"/>
    <property type="match status" value="1"/>
</dbReference>
<name>A0A1W5D325_9LECA</name>
<dbReference type="AlphaFoldDB" id="A0A1W5D325"/>
<dbReference type="SMART" id="SM00320">
    <property type="entry name" value="WD40"/>
    <property type="match status" value="1"/>
</dbReference>
<dbReference type="InterPro" id="IPR001680">
    <property type="entry name" value="WD40_rpt"/>
</dbReference>
<protein>
    <submittedName>
        <fullName evidence="4">Nacht and wd40 domain protein</fullName>
    </submittedName>
</protein>
<dbReference type="Pfam" id="PF00400">
    <property type="entry name" value="WD40"/>
    <property type="match status" value="2"/>
</dbReference>
<evidence type="ECO:0000256" key="2">
    <source>
        <dbReference type="ARBA" id="ARBA00022737"/>
    </source>
</evidence>
<accession>A0A1W5D325</accession>
<evidence type="ECO:0000256" key="3">
    <source>
        <dbReference type="PROSITE-ProRule" id="PRU00221"/>
    </source>
</evidence>
<evidence type="ECO:0000256" key="1">
    <source>
        <dbReference type="ARBA" id="ARBA00022574"/>
    </source>
</evidence>
<keyword evidence="1 3" id="KW-0853">WD repeat</keyword>
<dbReference type="PROSITE" id="PS50294">
    <property type="entry name" value="WD_REPEATS_REGION"/>
    <property type="match status" value="1"/>
</dbReference>
<dbReference type="InterPro" id="IPR019775">
    <property type="entry name" value="WD40_repeat_CS"/>
</dbReference>
<keyword evidence="2" id="KW-0677">Repeat</keyword>
<sequence length="79" mass="8614">MPWWIKRGPEVEVNWSATLQTLEGHSHLVTAVAFSPDGKQLASCSYDMTVRIWDAATGATLQTLEGHSDVVKAVAFSPD</sequence>
<feature type="repeat" description="WD" evidence="3">
    <location>
        <begin position="22"/>
        <end position="63"/>
    </location>
</feature>
<dbReference type="PANTHER" id="PTHR19848">
    <property type="entry name" value="WD40 REPEAT PROTEIN"/>
    <property type="match status" value="1"/>
</dbReference>
<dbReference type="Proteomes" id="UP000192927">
    <property type="component" value="Unassembled WGS sequence"/>
</dbReference>
<feature type="non-terminal residue" evidence="4">
    <location>
        <position position="79"/>
    </location>
</feature>
<organism evidence="4 5">
    <name type="scientific">Lasallia pustulata</name>
    <dbReference type="NCBI Taxonomy" id="136370"/>
    <lineage>
        <taxon>Eukaryota</taxon>
        <taxon>Fungi</taxon>
        <taxon>Dikarya</taxon>
        <taxon>Ascomycota</taxon>
        <taxon>Pezizomycotina</taxon>
        <taxon>Lecanoromycetes</taxon>
        <taxon>OSLEUM clade</taxon>
        <taxon>Umbilicariomycetidae</taxon>
        <taxon>Umbilicariales</taxon>
        <taxon>Umbilicariaceae</taxon>
        <taxon>Lasallia</taxon>
    </lineage>
</organism>
<dbReference type="InterPro" id="IPR015943">
    <property type="entry name" value="WD40/YVTN_repeat-like_dom_sf"/>
</dbReference>
<dbReference type="PANTHER" id="PTHR19848:SF8">
    <property type="entry name" value="F-BOX AND WD REPEAT DOMAIN CONTAINING 7"/>
    <property type="match status" value="1"/>
</dbReference>
<dbReference type="InterPro" id="IPR036322">
    <property type="entry name" value="WD40_repeat_dom_sf"/>
</dbReference>
<reference evidence="5" key="1">
    <citation type="submission" date="2017-03" db="EMBL/GenBank/DDBJ databases">
        <authorList>
            <person name="Sharma R."/>
            <person name="Thines M."/>
        </authorList>
    </citation>
    <scope>NUCLEOTIDE SEQUENCE [LARGE SCALE GENOMIC DNA]</scope>
</reference>
<dbReference type="PROSITE" id="PS50082">
    <property type="entry name" value="WD_REPEATS_2"/>
    <property type="match status" value="1"/>
</dbReference>
<evidence type="ECO:0000313" key="4">
    <source>
        <dbReference type="EMBL" id="SLM37548.1"/>
    </source>
</evidence>
<evidence type="ECO:0000313" key="5">
    <source>
        <dbReference type="Proteomes" id="UP000192927"/>
    </source>
</evidence>
<proteinExistence type="predicted"/>
<dbReference type="EMBL" id="FWEW01001711">
    <property type="protein sequence ID" value="SLM37548.1"/>
    <property type="molecule type" value="Genomic_DNA"/>
</dbReference>
<keyword evidence="5" id="KW-1185">Reference proteome</keyword>
<dbReference type="PROSITE" id="PS00678">
    <property type="entry name" value="WD_REPEATS_1"/>
    <property type="match status" value="1"/>
</dbReference>